<dbReference type="EMBL" id="CAAKMV010000125">
    <property type="protein sequence ID" value="VIO56583.1"/>
    <property type="molecule type" value="Genomic_DNA"/>
</dbReference>
<dbReference type="OrthoDB" id="422736at2759"/>
<evidence type="ECO:0000313" key="4">
    <source>
        <dbReference type="Proteomes" id="UP000746612"/>
    </source>
</evidence>
<dbReference type="PANTHER" id="PTHR36587:SF2">
    <property type="entry name" value="EXPRESSION SITE-ASSOCIATED GENE 3 (ESAG3)-LIKE PROTEIN"/>
    <property type="match status" value="1"/>
</dbReference>
<feature type="transmembrane region" description="Helical" evidence="1">
    <location>
        <begin position="12"/>
        <end position="37"/>
    </location>
</feature>
<name>A0A2H3GWG1_GIBZA</name>
<reference evidence="2" key="2">
    <citation type="submission" date="2021-03" db="EMBL/GenBank/DDBJ databases">
        <authorList>
            <person name="Alouane T."/>
            <person name="Langin T."/>
            <person name="Bonhomme L."/>
        </authorList>
    </citation>
    <scope>NUCLEOTIDE SEQUENCE</scope>
    <source>
        <strain evidence="2">MDC_Fg202</strain>
    </source>
</reference>
<dbReference type="Proteomes" id="UP000746612">
    <property type="component" value="Unassembled WGS sequence"/>
</dbReference>
<evidence type="ECO:0000313" key="2">
    <source>
        <dbReference type="EMBL" id="CAG1978129.1"/>
    </source>
</evidence>
<proteinExistence type="predicted"/>
<dbReference type="CDD" id="cd22997">
    <property type="entry name" value="GT_LH"/>
    <property type="match status" value="1"/>
</dbReference>
<reference evidence="3" key="1">
    <citation type="submission" date="2019-04" db="EMBL/GenBank/DDBJ databases">
        <authorList>
            <person name="Melise S."/>
            <person name="Noan J."/>
            <person name="Okalmin O."/>
        </authorList>
    </citation>
    <scope>NUCLEOTIDE SEQUENCE</scope>
    <source>
        <strain evidence="3">FN9</strain>
    </source>
</reference>
<dbReference type="PANTHER" id="PTHR36587">
    <property type="entry name" value="EXPRESSION SITE-ASSOCIATED GENE 3 (ESAG3)-LIKE PROTEIN"/>
    <property type="match status" value="1"/>
</dbReference>
<evidence type="ECO:0000313" key="3">
    <source>
        <dbReference type="EMBL" id="VIO56583.1"/>
    </source>
</evidence>
<keyword evidence="1" id="KW-0812">Transmembrane</keyword>
<keyword evidence="1" id="KW-0472">Membrane</keyword>
<accession>A0A2H3GWG1</accession>
<protein>
    <submittedName>
        <fullName evidence="2">Uncharacterized protein</fullName>
    </submittedName>
</protein>
<evidence type="ECO:0000256" key="1">
    <source>
        <dbReference type="SAM" id="Phobius"/>
    </source>
</evidence>
<dbReference type="AlphaFoldDB" id="A0A2H3GWG1"/>
<keyword evidence="1" id="KW-1133">Transmembrane helix</keyword>
<dbReference type="EMBL" id="CAJPIJ010000108">
    <property type="protein sequence ID" value="CAG1978129.1"/>
    <property type="molecule type" value="Genomic_DNA"/>
</dbReference>
<gene>
    <name evidence="3" type="ORF">FUG_LOCUS220821</name>
    <name evidence="2" type="ORF">MDCFG202_LOCUS170736</name>
</gene>
<sequence length="534" mass="61658">MEGFFKAKRNHKAFVPICAVFTFTCVSMLLLHWHWYWDTPTSIPTPPSVDRDRRFAMVIPATGASPELCKTVMTGLALGYPSPIIVNWGVDHRPLTHWRGGRNLLKVPGIVDYLEAATRPDAHPSERLDDDDIVLIVDGYDIWFQLPAQVMLERYHRINKEANERLQKEWNQHQKGPMPMRQTIVAATGKRCDPKNENRGTKMQCDIWPESPLRKDLYGPHTDEDKTCWEFVDPLDTERVGRRHCGAIRPRWLNGGLYMGPAGDLRRLFRRCFFTLQTGIGRGIKMRSEQSLAYEAVVEQETFRQWQRLNGRPKPGVSELMNDKLEYHIGLDYAEELSVQTQWAQDKKGLDHGAFITLGDQELIDRHSESRGISPTRLRGLPDDIKSAPNPLSALQPRANWTNMPLYADFFTETVSAIVHHNGVGILKTHRSTWWDRPWYFQHLRQLLHIRLRAKGEAEEPLATVQTPNGRVRYWATSAENTSKYPRRMRNSLKHGLGKMKFGEMCRKKSKAGEEPPLEWYDEIFRDNRGSWGG</sequence>
<organism evidence="2 4">
    <name type="scientific">Gibberella zeae</name>
    <name type="common">Wheat head blight fungus</name>
    <name type="synonym">Fusarium graminearum</name>
    <dbReference type="NCBI Taxonomy" id="5518"/>
    <lineage>
        <taxon>Eukaryota</taxon>
        <taxon>Fungi</taxon>
        <taxon>Dikarya</taxon>
        <taxon>Ascomycota</taxon>
        <taxon>Pezizomycotina</taxon>
        <taxon>Sordariomycetes</taxon>
        <taxon>Hypocreomycetidae</taxon>
        <taxon>Hypocreales</taxon>
        <taxon>Nectriaceae</taxon>
        <taxon>Fusarium</taxon>
    </lineage>
</organism>